<dbReference type="PRINTS" id="PR01727">
    <property type="entry name" value="DNABINDINGHU"/>
</dbReference>
<protein>
    <submittedName>
        <fullName evidence="3">DNA binding protein</fullName>
    </submittedName>
</protein>
<evidence type="ECO:0000313" key="3">
    <source>
        <dbReference type="EMBL" id="DAD96054.1"/>
    </source>
</evidence>
<dbReference type="GO" id="GO:0003677">
    <property type="term" value="F:DNA binding"/>
    <property type="evidence" value="ECO:0007669"/>
    <property type="project" value="UniProtKB-KW"/>
</dbReference>
<evidence type="ECO:0000256" key="1">
    <source>
        <dbReference type="ARBA" id="ARBA00023125"/>
    </source>
</evidence>
<evidence type="ECO:0000256" key="2">
    <source>
        <dbReference type="RuleBase" id="RU003939"/>
    </source>
</evidence>
<dbReference type="EMBL" id="BK015208">
    <property type="protein sequence ID" value="DAD96054.1"/>
    <property type="molecule type" value="Genomic_DNA"/>
</dbReference>
<dbReference type="InterPro" id="IPR000119">
    <property type="entry name" value="Hist_DNA-bd"/>
</dbReference>
<dbReference type="SUPFAM" id="SSF47729">
    <property type="entry name" value="IHF-like DNA-binding proteins"/>
    <property type="match status" value="1"/>
</dbReference>
<dbReference type="Gene3D" id="4.10.520.10">
    <property type="entry name" value="IHF-like DNA-binding proteins"/>
    <property type="match status" value="1"/>
</dbReference>
<dbReference type="GO" id="GO:0030527">
    <property type="term" value="F:structural constituent of chromatin"/>
    <property type="evidence" value="ECO:0007669"/>
    <property type="project" value="InterPro"/>
</dbReference>
<dbReference type="PANTHER" id="PTHR33175">
    <property type="entry name" value="DNA-BINDING PROTEIN HU"/>
    <property type="match status" value="1"/>
</dbReference>
<comment type="similarity">
    <text evidence="2">Belongs to the bacterial histone-like protein family.</text>
</comment>
<proteinExistence type="inferred from homology"/>
<dbReference type="Pfam" id="PF00216">
    <property type="entry name" value="Bac_DNA_binding"/>
    <property type="match status" value="1"/>
</dbReference>
<dbReference type="InterPro" id="IPR010992">
    <property type="entry name" value="IHF-like_DNA-bd_dom_sf"/>
</dbReference>
<dbReference type="CDD" id="cd13831">
    <property type="entry name" value="HU"/>
    <property type="match status" value="1"/>
</dbReference>
<keyword evidence="1" id="KW-0238">DNA-binding</keyword>
<dbReference type="SMART" id="SM00411">
    <property type="entry name" value="BHL"/>
    <property type="match status" value="1"/>
</dbReference>
<dbReference type="PANTHER" id="PTHR33175:SF3">
    <property type="entry name" value="DNA-BINDING PROTEIN HU-BETA"/>
    <property type="match status" value="1"/>
</dbReference>
<name>A0A8S5NMV2_9CAUD</name>
<accession>A0A8S5NMV2</accession>
<reference evidence="3" key="1">
    <citation type="journal article" date="2021" name="Proc. Natl. Acad. Sci. U.S.A.">
        <title>A Catalog of Tens of Thousands of Viruses from Human Metagenomes Reveals Hidden Associations with Chronic Diseases.</title>
        <authorList>
            <person name="Tisza M.J."/>
            <person name="Buck C.B."/>
        </authorList>
    </citation>
    <scope>NUCLEOTIDE SEQUENCE</scope>
    <source>
        <strain evidence="3">Ctpjm1</strain>
    </source>
</reference>
<organism evidence="3">
    <name type="scientific">Myoviridae sp. ctpjm1</name>
    <dbReference type="NCBI Taxonomy" id="2826699"/>
    <lineage>
        <taxon>Viruses</taxon>
        <taxon>Duplodnaviria</taxon>
        <taxon>Heunggongvirae</taxon>
        <taxon>Uroviricota</taxon>
        <taxon>Caudoviricetes</taxon>
    </lineage>
</organism>
<sequence>MQDKQTIHKTELVKQAAALSDISTAAAARLIDNLLDTVKTHLRNGFKVSITDFGTFEAQSKPERSGRNPQTGEAITIAAHMAVKFKAGKALKDAVNA</sequence>